<keyword evidence="3 6" id="KW-1133">Transmembrane helix</keyword>
<feature type="transmembrane region" description="Helical" evidence="6">
    <location>
        <begin position="200"/>
        <end position="219"/>
    </location>
</feature>
<gene>
    <name evidence="8" type="ORF">DTER00134_LOCUS20670</name>
    <name evidence="9" type="ORF">DTER00134_LOCUS20671</name>
</gene>
<dbReference type="PANTHER" id="PTHR23241">
    <property type="entry name" value="LATE EMBRYOGENESIS ABUNDANT PLANTS LEA-RELATED"/>
    <property type="match status" value="1"/>
</dbReference>
<feature type="compositionally biased region" description="Polar residues" evidence="5">
    <location>
        <begin position="7"/>
        <end position="20"/>
    </location>
</feature>
<evidence type="ECO:0000313" key="9">
    <source>
        <dbReference type="EMBL" id="CAE0505598.1"/>
    </source>
</evidence>
<feature type="region of interest" description="Disordered" evidence="5">
    <location>
        <begin position="1"/>
        <end position="21"/>
    </location>
</feature>
<protein>
    <recommendedName>
        <fullName evidence="7">TMEM205-like domain-containing protein</fullName>
    </recommendedName>
</protein>
<comment type="subcellular location">
    <subcellularLocation>
        <location evidence="1">Membrane</location>
    </subcellularLocation>
</comment>
<evidence type="ECO:0000256" key="5">
    <source>
        <dbReference type="SAM" id="MobiDB-lite"/>
    </source>
</evidence>
<evidence type="ECO:0000313" key="8">
    <source>
        <dbReference type="EMBL" id="CAE0505597.1"/>
    </source>
</evidence>
<dbReference type="PANTHER" id="PTHR23241:SF102">
    <property type="entry name" value="LD23009P"/>
    <property type="match status" value="1"/>
</dbReference>
<evidence type="ECO:0000256" key="3">
    <source>
        <dbReference type="ARBA" id="ARBA00022989"/>
    </source>
</evidence>
<dbReference type="InterPro" id="IPR053009">
    <property type="entry name" value="Xanthocillin_Biosynth-Assoc"/>
</dbReference>
<evidence type="ECO:0000256" key="4">
    <source>
        <dbReference type="ARBA" id="ARBA00023136"/>
    </source>
</evidence>
<feature type="domain" description="TMEM205-like" evidence="7">
    <location>
        <begin position="129"/>
        <end position="231"/>
    </location>
</feature>
<dbReference type="AlphaFoldDB" id="A0A6S8P3D9"/>
<dbReference type="GO" id="GO:0016020">
    <property type="term" value="C:membrane"/>
    <property type="evidence" value="ECO:0007669"/>
    <property type="project" value="UniProtKB-SubCell"/>
</dbReference>
<evidence type="ECO:0000259" key="7">
    <source>
        <dbReference type="Pfam" id="PF13664"/>
    </source>
</evidence>
<feature type="compositionally biased region" description="Low complexity" evidence="5">
    <location>
        <begin position="50"/>
        <end position="78"/>
    </location>
</feature>
<dbReference type="InterPro" id="IPR025423">
    <property type="entry name" value="TMEM205-like"/>
</dbReference>
<organism evidence="8">
    <name type="scientific">Dunaliella tertiolecta</name>
    <name type="common">Green alga</name>
    <dbReference type="NCBI Taxonomy" id="3047"/>
    <lineage>
        <taxon>Eukaryota</taxon>
        <taxon>Viridiplantae</taxon>
        <taxon>Chlorophyta</taxon>
        <taxon>core chlorophytes</taxon>
        <taxon>Chlorophyceae</taxon>
        <taxon>CS clade</taxon>
        <taxon>Chlamydomonadales</taxon>
        <taxon>Dunaliellaceae</taxon>
        <taxon>Dunaliella</taxon>
    </lineage>
</organism>
<proteinExistence type="predicted"/>
<keyword evidence="2 6" id="KW-0812">Transmembrane</keyword>
<evidence type="ECO:0000256" key="1">
    <source>
        <dbReference type="ARBA" id="ARBA00004370"/>
    </source>
</evidence>
<accession>A0A6S8P3D9</accession>
<evidence type="ECO:0000256" key="2">
    <source>
        <dbReference type="ARBA" id="ARBA00022692"/>
    </source>
</evidence>
<name>A0A6S8P3D9_DUNTE</name>
<keyword evidence="4 6" id="KW-0472">Membrane</keyword>
<dbReference type="EMBL" id="HBIP01033901">
    <property type="protein sequence ID" value="CAE0505598.1"/>
    <property type="molecule type" value="Transcribed_RNA"/>
</dbReference>
<evidence type="ECO:0000256" key="6">
    <source>
        <dbReference type="SAM" id="Phobius"/>
    </source>
</evidence>
<feature type="transmembrane region" description="Helical" evidence="6">
    <location>
        <begin position="168"/>
        <end position="188"/>
    </location>
</feature>
<dbReference type="EMBL" id="HBIP01033900">
    <property type="protein sequence ID" value="CAE0505597.1"/>
    <property type="molecule type" value="Transcribed_RNA"/>
</dbReference>
<feature type="region of interest" description="Disordered" evidence="5">
    <location>
        <begin position="49"/>
        <end position="89"/>
    </location>
</feature>
<sequence length="285" mass="30110">MLGRVLSTRTGMASSSSRALVSNGPARATLVGFRHSKHQQPRFLSQLPHAASPEAPANPSTSTSPATASEPAAQQPAPAKDDVSGPMLEPSAANTPWARALVPVAATAAAVGSTAFMPGKLVAFLHITSFALWLGSNIWNTFFVGLTMFKNMPRQMFGRVQSVLFPKYFALTTGCNAVLLGSLLLPLASSNATLSPATTSAAAVLGVGLLCSAGNFLLIEPKATSLMFQRYDIENKPNKTEDDKNQIQVLYKQFGKWHGISSLLNLIITGTAVSHGWYLAGALTL</sequence>
<feature type="transmembrane region" description="Helical" evidence="6">
    <location>
        <begin position="123"/>
        <end position="147"/>
    </location>
</feature>
<reference evidence="8" key="1">
    <citation type="submission" date="2021-01" db="EMBL/GenBank/DDBJ databases">
        <authorList>
            <person name="Corre E."/>
            <person name="Pelletier E."/>
            <person name="Niang G."/>
            <person name="Scheremetjew M."/>
            <person name="Finn R."/>
            <person name="Kale V."/>
            <person name="Holt S."/>
            <person name="Cochrane G."/>
            <person name="Meng A."/>
            <person name="Brown T."/>
            <person name="Cohen L."/>
        </authorList>
    </citation>
    <scope>NUCLEOTIDE SEQUENCE</scope>
    <source>
        <strain evidence="8">CCMP1320</strain>
    </source>
</reference>
<dbReference type="Pfam" id="PF13664">
    <property type="entry name" value="DUF4149"/>
    <property type="match status" value="1"/>
</dbReference>
<feature type="transmembrane region" description="Helical" evidence="6">
    <location>
        <begin position="262"/>
        <end position="280"/>
    </location>
</feature>